<keyword evidence="9" id="KW-1185">Reference proteome</keyword>
<dbReference type="PANTHER" id="PTHR36115:SF4">
    <property type="entry name" value="MEMBRANE PROTEIN"/>
    <property type="match status" value="1"/>
</dbReference>
<dbReference type="GO" id="GO:0005886">
    <property type="term" value="C:plasma membrane"/>
    <property type="evidence" value="ECO:0007669"/>
    <property type="project" value="UniProtKB-SubCell"/>
</dbReference>
<evidence type="ECO:0000256" key="1">
    <source>
        <dbReference type="ARBA" id="ARBA00004651"/>
    </source>
</evidence>
<evidence type="ECO:0000256" key="4">
    <source>
        <dbReference type="ARBA" id="ARBA00022989"/>
    </source>
</evidence>
<reference evidence="8 9" key="1">
    <citation type="journal article" date="2005" name="J. Bacteriol.">
        <title>Complete genome sequence and analysis of the multiresistant nosocomial pathogen Corynebacterium jeikeium K411, a lipid-requiring bacterium of the human skin flora.</title>
        <authorList>
            <person name="Tauch A."/>
            <person name="Kaiser O."/>
            <person name="Hain T."/>
            <person name="Goesmann A."/>
            <person name="Weisshaar B."/>
            <person name="Albersmeier A."/>
            <person name="Bekel T."/>
            <person name="Bischoff N."/>
            <person name="Brune I."/>
            <person name="Chakraborty T."/>
            <person name="Kalinowski J."/>
            <person name="Meyer F."/>
            <person name="Rupp O."/>
            <person name="Schneiker S."/>
            <person name="Viehoever P."/>
            <person name="Puehler A."/>
        </authorList>
    </citation>
    <scope>NUCLEOTIDE SEQUENCE [LARGE SCALE GENOMIC DNA]</scope>
    <source>
        <strain evidence="8 9">K411</strain>
    </source>
</reference>
<dbReference type="STRING" id="306537.jk1539"/>
<dbReference type="OrthoDB" id="4412989at2"/>
<dbReference type="RefSeq" id="WP_011273952.1">
    <property type="nucleotide sequence ID" value="NC_007164.1"/>
</dbReference>
<dbReference type="KEGG" id="cjk:jk1539"/>
<keyword evidence="4 6" id="KW-1133">Transmembrane helix</keyword>
<evidence type="ECO:0000256" key="3">
    <source>
        <dbReference type="ARBA" id="ARBA00022692"/>
    </source>
</evidence>
<evidence type="ECO:0000256" key="6">
    <source>
        <dbReference type="SAM" id="Phobius"/>
    </source>
</evidence>
<evidence type="ECO:0000256" key="2">
    <source>
        <dbReference type="ARBA" id="ARBA00022475"/>
    </source>
</evidence>
<dbReference type="PANTHER" id="PTHR36115">
    <property type="entry name" value="PROLINE-RICH ANTIGEN HOMOLOG-RELATED"/>
    <property type="match status" value="1"/>
</dbReference>
<evidence type="ECO:0000259" key="7">
    <source>
        <dbReference type="Pfam" id="PF06271"/>
    </source>
</evidence>
<evidence type="ECO:0000313" key="9">
    <source>
        <dbReference type="Proteomes" id="UP000000545"/>
    </source>
</evidence>
<keyword evidence="2" id="KW-1003">Cell membrane</keyword>
<proteinExistence type="predicted"/>
<evidence type="ECO:0000256" key="5">
    <source>
        <dbReference type="ARBA" id="ARBA00023136"/>
    </source>
</evidence>
<organism evidence="8 9">
    <name type="scientific">Corynebacterium jeikeium (strain K411)</name>
    <dbReference type="NCBI Taxonomy" id="306537"/>
    <lineage>
        <taxon>Bacteria</taxon>
        <taxon>Bacillati</taxon>
        <taxon>Actinomycetota</taxon>
        <taxon>Actinomycetes</taxon>
        <taxon>Mycobacteriales</taxon>
        <taxon>Corynebacteriaceae</taxon>
        <taxon>Corynebacterium</taxon>
    </lineage>
</organism>
<feature type="domain" description="RDD" evidence="7">
    <location>
        <begin position="68"/>
        <end position="224"/>
    </location>
</feature>
<sequence length="230" mass="24537">MSNNNNYPNGDFGSNDLPDYNSYTAGNSGNSNPYEQGGYGAGDPNAYGAPAFPNAAANNGAMFGNDRPGAWKRLLALIIDSLLIQVILGGILLFAICGQDLVDWYDALKIANSPEEANELFPSGKLAIWGLIMAVVWLIYRVLMESKKGASLGKMAIGARVISVDGQNLTPLESLKRNGWYIIGTVLGLIPLVGSYLALALYIVVGVTIGQSPEKQSFTDKVAKAYVVNK</sequence>
<gene>
    <name evidence="8" type="ordered locus">jk1539</name>
</gene>
<name>Q4JTZ5_CORJK</name>
<dbReference type="Proteomes" id="UP000000545">
    <property type="component" value="Chromosome"/>
</dbReference>
<dbReference type="PATRIC" id="fig|306537.10.peg.1559"/>
<feature type="transmembrane region" description="Helical" evidence="6">
    <location>
        <begin position="180"/>
        <end position="205"/>
    </location>
</feature>
<dbReference type="eggNOG" id="COG1714">
    <property type="taxonomic scope" value="Bacteria"/>
</dbReference>
<accession>Q4JTZ5</accession>
<dbReference type="HOGENOM" id="CLU_087867_0_0_11"/>
<keyword evidence="5 6" id="KW-0472">Membrane</keyword>
<protein>
    <submittedName>
        <fullName evidence="8">Putative membrane protein</fullName>
    </submittedName>
</protein>
<keyword evidence="3 6" id="KW-0812">Transmembrane</keyword>
<feature type="transmembrane region" description="Helical" evidence="6">
    <location>
        <begin position="74"/>
        <end position="96"/>
    </location>
</feature>
<feature type="transmembrane region" description="Helical" evidence="6">
    <location>
        <begin position="126"/>
        <end position="144"/>
    </location>
</feature>
<dbReference type="EMBL" id="CR931997">
    <property type="protein sequence ID" value="CAI37712.1"/>
    <property type="molecule type" value="Genomic_DNA"/>
</dbReference>
<dbReference type="InterPro" id="IPR010432">
    <property type="entry name" value="RDD"/>
</dbReference>
<evidence type="ECO:0000313" key="8">
    <source>
        <dbReference type="EMBL" id="CAI37712.1"/>
    </source>
</evidence>
<dbReference type="Pfam" id="PF06271">
    <property type="entry name" value="RDD"/>
    <property type="match status" value="1"/>
</dbReference>
<dbReference type="AlphaFoldDB" id="Q4JTZ5"/>
<comment type="subcellular location">
    <subcellularLocation>
        <location evidence="1">Cell membrane</location>
        <topology evidence="1">Multi-pass membrane protein</topology>
    </subcellularLocation>
</comment>
<dbReference type="InterPro" id="IPR051791">
    <property type="entry name" value="Pra-immunoreactive"/>
</dbReference>